<name>A0A4Y7PDM4_9AGAM</name>
<dbReference type="OrthoDB" id="3269456at2759"/>
<dbReference type="AlphaFoldDB" id="A0A4Y7PDM4"/>
<evidence type="ECO:0000313" key="2">
    <source>
        <dbReference type="Proteomes" id="UP000294933"/>
    </source>
</evidence>
<organism evidence="1 2">
    <name type="scientific">Rickenella mellea</name>
    <dbReference type="NCBI Taxonomy" id="50990"/>
    <lineage>
        <taxon>Eukaryota</taxon>
        <taxon>Fungi</taxon>
        <taxon>Dikarya</taxon>
        <taxon>Basidiomycota</taxon>
        <taxon>Agaricomycotina</taxon>
        <taxon>Agaricomycetes</taxon>
        <taxon>Hymenochaetales</taxon>
        <taxon>Rickenellaceae</taxon>
        <taxon>Rickenella</taxon>
    </lineage>
</organism>
<protein>
    <submittedName>
        <fullName evidence="1">Uncharacterized protein</fullName>
    </submittedName>
</protein>
<keyword evidence="2" id="KW-1185">Reference proteome</keyword>
<evidence type="ECO:0000313" key="1">
    <source>
        <dbReference type="EMBL" id="TDL13365.1"/>
    </source>
</evidence>
<reference evidence="1 2" key="1">
    <citation type="submission" date="2018-06" db="EMBL/GenBank/DDBJ databases">
        <title>A transcriptomic atlas of mushroom development highlights an independent origin of complex multicellularity.</title>
        <authorList>
            <consortium name="DOE Joint Genome Institute"/>
            <person name="Krizsan K."/>
            <person name="Almasi E."/>
            <person name="Merenyi Z."/>
            <person name="Sahu N."/>
            <person name="Viragh M."/>
            <person name="Koszo T."/>
            <person name="Mondo S."/>
            <person name="Kiss B."/>
            <person name="Balint B."/>
            <person name="Kues U."/>
            <person name="Barry K."/>
            <person name="Hegedus J.C."/>
            <person name="Henrissat B."/>
            <person name="Johnson J."/>
            <person name="Lipzen A."/>
            <person name="Ohm R."/>
            <person name="Nagy I."/>
            <person name="Pangilinan J."/>
            <person name="Yan J."/>
            <person name="Xiong Y."/>
            <person name="Grigoriev I.V."/>
            <person name="Hibbett D.S."/>
            <person name="Nagy L.G."/>
        </authorList>
    </citation>
    <scope>NUCLEOTIDE SEQUENCE [LARGE SCALE GENOMIC DNA]</scope>
    <source>
        <strain evidence="1 2">SZMC22713</strain>
    </source>
</reference>
<proteinExistence type="predicted"/>
<dbReference type="Proteomes" id="UP000294933">
    <property type="component" value="Unassembled WGS sequence"/>
</dbReference>
<sequence>MSSVLHFLNYDHIREDLQNLYNSLDHAKTKWKQLRTYADREQVQLATVVRQSGIPEMNRLCYQSLNSTSPVEEVVLDIQGILINHNLPPYNKKNELPSNAFFAQQNVVLSGFGTSGFLQYEQAISFIDRKFQMSVKEGLYDPYKPNYVDHYFTIEASNQFFHRRNRIAQAMPLTFSAEVDPKGILTKAAGQGLVHLEDNSVQYFSKQHMIIGEEKICRFEITNPSIFRPGQLVEVQVSFTIRQVRGRFKMFIVLRSIAMLSDEHLCNAELASLREVKQPERSLKRRIGYDEEEEKEVVETRQSMARMVISDLATKCSS</sequence>
<dbReference type="VEuPathDB" id="FungiDB:BD410DRAFT_847026"/>
<accession>A0A4Y7PDM4</accession>
<gene>
    <name evidence="1" type="ORF">BD410DRAFT_847026</name>
</gene>
<dbReference type="EMBL" id="ML170681">
    <property type="protein sequence ID" value="TDL13365.1"/>
    <property type="molecule type" value="Genomic_DNA"/>
</dbReference>
<dbReference type="STRING" id="50990.A0A4Y7PDM4"/>